<organism evidence="2 3">
    <name type="scientific">Laccaria amethystina LaAM-08-1</name>
    <dbReference type="NCBI Taxonomy" id="1095629"/>
    <lineage>
        <taxon>Eukaryota</taxon>
        <taxon>Fungi</taxon>
        <taxon>Dikarya</taxon>
        <taxon>Basidiomycota</taxon>
        <taxon>Agaricomycotina</taxon>
        <taxon>Agaricomycetes</taxon>
        <taxon>Agaricomycetidae</taxon>
        <taxon>Agaricales</taxon>
        <taxon>Agaricineae</taxon>
        <taxon>Hydnangiaceae</taxon>
        <taxon>Laccaria</taxon>
    </lineage>
</organism>
<dbReference type="AlphaFoldDB" id="A0A0C9Y417"/>
<evidence type="ECO:0000313" key="2">
    <source>
        <dbReference type="EMBL" id="KIK04827.1"/>
    </source>
</evidence>
<sequence length="285" mass="31075">MRSKQIRRIRYTCATPSWGLHTSLGPHTAGDGTAGGGTAGGGVAGGEGDDYHDDDESGLGDDRSSKSIAIGNLDPEGRIHDAVDVDARSSSSYNRPSPEEPRNFALRRIVRGDFAKGRRRRTSDRTAMSSLDEGCLSSTVTTDETTNQHEDQDQHVRYSIIRQTTMSKLHPNTLLRSRLLTTKIQVVAPSRLKTTMYAALALNEEWSCATRTASPPDPWQVGDSFEVQVAGSVPHEMHYSQLDEPPLDRIPRGFCNILRTGSPSLIVESSLMSPPPPRIATPSHS</sequence>
<feature type="region of interest" description="Disordered" evidence="1">
    <location>
        <begin position="17"/>
        <end position="80"/>
    </location>
</feature>
<accession>A0A0C9Y417</accession>
<dbReference type="HOGENOM" id="CLU_976826_0_0_1"/>
<evidence type="ECO:0000256" key="1">
    <source>
        <dbReference type="SAM" id="MobiDB-lite"/>
    </source>
</evidence>
<dbReference type="EMBL" id="KN838566">
    <property type="protein sequence ID" value="KIK04827.1"/>
    <property type="molecule type" value="Genomic_DNA"/>
</dbReference>
<reference evidence="3" key="2">
    <citation type="submission" date="2015-01" db="EMBL/GenBank/DDBJ databases">
        <title>Evolutionary Origins and Diversification of the Mycorrhizal Mutualists.</title>
        <authorList>
            <consortium name="DOE Joint Genome Institute"/>
            <consortium name="Mycorrhizal Genomics Consortium"/>
            <person name="Kohler A."/>
            <person name="Kuo A."/>
            <person name="Nagy L.G."/>
            <person name="Floudas D."/>
            <person name="Copeland A."/>
            <person name="Barry K.W."/>
            <person name="Cichocki N."/>
            <person name="Veneault-Fourrey C."/>
            <person name="LaButti K."/>
            <person name="Lindquist E.A."/>
            <person name="Lipzen A."/>
            <person name="Lundell T."/>
            <person name="Morin E."/>
            <person name="Murat C."/>
            <person name="Riley R."/>
            <person name="Ohm R."/>
            <person name="Sun H."/>
            <person name="Tunlid A."/>
            <person name="Henrissat B."/>
            <person name="Grigoriev I.V."/>
            <person name="Hibbett D.S."/>
            <person name="Martin F."/>
        </authorList>
    </citation>
    <scope>NUCLEOTIDE SEQUENCE [LARGE SCALE GENOMIC DNA]</scope>
    <source>
        <strain evidence="3">LaAM-08-1</strain>
    </source>
</reference>
<feature type="compositionally biased region" description="Gly residues" evidence="1">
    <location>
        <begin position="32"/>
        <end position="46"/>
    </location>
</feature>
<gene>
    <name evidence="2" type="ORF">K443DRAFT_4358</name>
</gene>
<evidence type="ECO:0000313" key="3">
    <source>
        <dbReference type="Proteomes" id="UP000054477"/>
    </source>
</evidence>
<name>A0A0C9Y417_9AGAR</name>
<proteinExistence type="predicted"/>
<reference evidence="2 3" key="1">
    <citation type="submission" date="2014-04" db="EMBL/GenBank/DDBJ databases">
        <authorList>
            <consortium name="DOE Joint Genome Institute"/>
            <person name="Kuo A."/>
            <person name="Kohler A."/>
            <person name="Nagy L.G."/>
            <person name="Floudas D."/>
            <person name="Copeland A."/>
            <person name="Barry K.W."/>
            <person name="Cichocki N."/>
            <person name="Veneault-Fourrey C."/>
            <person name="LaButti K."/>
            <person name="Lindquist E.A."/>
            <person name="Lipzen A."/>
            <person name="Lundell T."/>
            <person name="Morin E."/>
            <person name="Murat C."/>
            <person name="Sun H."/>
            <person name="Tunlid A."/>
            <person name="Henrissat B."/>
            <person name="Grigoriev I.V."/>
            <person name="Hibbett D.S."/>
            <person name="Martin F."/>
            <person name="Nordberg H.P."/>
            <person name="Cantor M.N."/>
            <person name="Hua S.X."/>
        </authorList>
    </citation>
    <scope>NUCLEOTIDE SEQUENCE [LARGE SCALE GENOMIC DNA]</scope>
    <source>
        <strain evidence="2 3">LaAM-08-1</strain>
    </source>
</reference>
<keyword evidence="3" id="KW-1185">Reference proteome</keyword>
<feature type="compositionally biased region" description="Acidic residues" evidence="1">
    <location>
        <begin position="47"/>
        <end position="59"/>
    </location>
</feature>
<protein>
    <submittedName>
        <fullName evidence="2">Uncharacterized protein</fullName>
    </submittedName>
</protein>
<dbReference type="Proteomes" id="UP000054477">
    <property type="component" value="Unassembled WGS sequence"/>
</dbReference>